<sequence length="391" mass="42744">MPSTIRRWEGQSQDDLSLTPSDGPGKSGEHPHRKRTSVSTTLDTYRLLGRSGLRVSPLSLGTMTFGEDWGWGTGKAEAQRILDTYVDRGGNFVDTANMYTNGTSEQLLGQLTQGRRDDLVLATKYTMITNPTDPNAGGNHRKSMVRSVERSLRNLQTDYIDLLYLHAWDFTTPVEEILRAMDDLVSQGKVLYVGISDAPAWQISRMQAIADLRGWSPLVALQVEYSLAERTIERELIPMARELGLGVLPWSPLASGVLTGKYTAADLNHGGGEASAEGTRKNVAAGNNSLTERTLGIADVVKKVAERNGWTPAQVALAWTLLNPAVTSPIIGARTLTQLEQNLTALEVDLGEQDIAELEAVSAIELGFPHDFLQRPLTRSVVQAGLRIEAR</sequence>
<dbReference type="GO" id="GO:0005829">
    <property type="term" value="C:cytosol"/>
    <property type="evidence" value="ECO:0007669"/>
    <property type="project" value="UniProtKB-ARBA"/>
</dbReference>
<keyword evidence="5" id="KW-1185">Reference proteome</keyword>
<dbReference type="PANTHER" id="PTHR43364:SF4">
    <property type="entry name" value="NAD(P)-LINKED OXIDOREDUCTASE SUPERFAMILY PROTEIN"/>
    <property type="match status" value="1"/>
</dbReference>
<gene>
    <name evidence="4" type="ORF">E1261_09780</name>
</gene>
<feature type="compositionally biased region" description="Polar residues" evidence="2">
    <location>
        <begin position="10"/>
        <end position="20"/>
    </location>
</feature>
<keyword evidence="1" id="KW-0560">Oxidoreductase</keyword>
<organism evidence="4 5">
    <name type="scientific">Kribbella albertanoniae</name>
    <dbReference type="NCBI Taxonomy" id="1266829"/>
    <lineage>
        <taxon>Bacteria</taxon>
        <taxon>Bacillati</taxon>
        <taxon>Actinomycetota</taxon>
        <taxon>Actinomycetes</taxon>
        <taxon>Propionibacteriales</taxon>
        <taxon>Kribbellaceae</taxon>
        <taxon>Kribbella</taxon>
    </lineage>
</organism>
<dbReference type="OrthoDB" id="3664926at2"/>
<feature type="domain" description="NADP-dependent oxidoreductase" evidence="3">
    <location>
        <begin position="57"/>
        <end position="362"/>
    </location>
</feature>
<name>A0A4R4Q9G6_9ACTN</name>
<dbReference type="InterPro" id="IPR050523">
    <property type="entry name" value="AKR_Detox_Biosynth"/>
</dbReference>
<proteinExistence type="predicted"/>
<dbReference type="CDD" id="cd19080">
    <property type="entry name" value="AKR_AKR9A_9B"/>
    <property type="match status" value="1"/>
</dbReference>
<evidence type="ECO:0000256" key="2">
    <source>
        <dbReference type="SAM" id="MobiDB-lite"/>
    </source>
</evidence>
<dbReference type="GO" id="GO:0016491">
    <property type="term" value="F:oxidoreductase activity"/>
    <property type="evidence" value="ECO:0007669"/>
    <property type="project" value="UniProtKB-KW"/>
</dbReference>
<feature type="region of interest" description="Disordered" evidence="2">
    <location>
        <begin position="1"/>
        <end position="38"/>
    </location>
</feature>
<evidence type="ECO:0000313" key="4">
    <source>
        <dbReference type="EMBL" id="TDC31914.1"/>
    </source>
</evidence>
<dbReference type="PRINTS" id="PR00069">
    <property type="entry name" value="ALDKETRDTASE"/>
</dbReference>
<dbReference type="InterPro" id="IPR023210">
    <property type="entry name" value="NADP_OxRdtase_dom"/>
</dbReference>
<dbReference type="AlphaFoldDB" id="A0A4R4Q9G6"/>
<dbReference type="Proteomes" id="UP000295075">
    <property type="component" value="Unassembled WGS sequence"/>
</dbReference>
<dbReference type="Gene3D" id="3.20.20.100">
    <property type="entry name" value="NADP-dependent oxidoreductase domain"/>
    <property type="match status" value="1"/>
</dbReference>
<reference evidence="4 5" key="1">
    <citation type="submission" date="2019-03" db="EMBL/GenBank/DDBJ databases">
        <title>Draft genome sequences of novel Actinobacteria.</title>
        <authorList>
            <person name="Sahin N."/>
            <person name="Ay H."/>
            <person name="Saygin H."/>
        </authorList>
    </citation>
    <scope>NUCLEOTIDE SEQUENCE [LARGE SCALE GENOMIC DNA]</scope>
    <source>
        <strain evidence="4 5">JCM 30547</strain>
    </source>
</reference>
<accession>A0A4R4Q9G6</accession>
<dbReference type="Pfam" id="PF00248">
    <property type="entry name" value="Aldo_ket_red"/>
    <property type="match status" value="1"/>
</dbReference>
<dbReference type="InterPro" id="IPR036812">
    <property type="entry name" value="NAD(P)_OxRdtase_dom_sf"/>
</dbReference>
<dbReference type="EMBL" id="SMKA01000028">
    <property type="protein sequence ID" value="TDC31914.1"/>
    <property type="molecule type" value="Genomic_DNA"/>
</dbReference>
<evidence type="ECO:0000259" key="3">
    <source>
        <dbReference type="Pfam" id="PF00248"/>
    </source>
</evidence>
<dbReference type="PANTHER" id="PTHR43364">
    <property type="entry name" value="NADH-SPECIFIC METHYLGLYOXAL REDUCTASE-RELATED"/>
    <property type="match status" value="1"/>
</dbReference>
<evidence type="ECO:0000256" key="1">
    <source>
        <dbReference type="ARBA" id="ARBA00023002"/>
    </source>
</evidence>
<comment type="caution">
    <text evidence="4">The sequence shown here is derived from an EMBL/GenBank/DDBJ whole genome shotgun (WGS) entry which is preliminary data.</text>
</comment>
<evidence type="ECO:0000313" key="5">
    <source>
        <dbReference type="Proteomes" id="UP000295075"/>
    </source>
</evidence>
<dbReference type="FunFam" id="3.20.20.100:FF:000004">
    <property type="entry name" value="Oxidoreductase, aldo/keto reductase"/>
    <property type="match status" value="1"/>
</dbReference>
<protein>
    <submittedName>
        <fullName evidence="4">Aldo/keto reductase</fullName>
    </submittedName>
</protein>
<dbReference type="InterPro" id="IPR020471">
    <property type="entry name" value="AKR"/>
</dbReference>
<dbReference type="SUPFAM" id="SSF51430">
    <property type="entry name" value="NAD(P)-linked oxidoreductase"/>
    <property type="match status" value="1"/>
</dbReference>